<dbReference type="AlphaFoldDB" id="A0A1I6ZN17"/>
<dbReference type="SUPFAM" id="SSF51735">
    <property type="entry name" value="NAD(P)-binding Rossmann-fold domains"/>
    <property type="match status" value="1"/>
</dbReference>
<dbReference type="InterPro" id="IPR023401">
    <property type="entry name" value="ODC_N"/>
</dbReference>
<dbReference type="InterPro" id="IPR003462">
    <property type="entry name" value="ODC_Mu_crystall"/>
</dbReference>
<protein>
    <submittedName>
        <fullName evidence="1">L-arginine dehydrogenase</fullName>
    </submittedName>
</protein>
<evidence type="ECO:0000313" key="2">
    <source>
        <dbReference type="Proteomes" id="UP000198844"/>
    </source>
</evidence>
<dbReference type="EMBL" id="FPBH01000002">
    <property type="protein sequence ID" value="SFT64037.1"/>
    <property type="molecule type" value="Genomic_DNA"/>
</dbReference>
<evidence type="ECO:0000313" key="1">
    <source>
        <dbReference type="EMBL" id="SFT64037.1"/>
    </source>
</evidence>
<dbReference type="PANTHER" id="PTHR13812">
    <property type="entry name" value="KETIMINE REDUCTASE MU-CRYSTALLIN"/>
    <property type="match status" value="1"/>
</dbReference>
<proteinExistence type="predicted"/>
<dbReference type="Gene3D" id="3.30.1780.10">
    <property type="entry name" value="ornithine cyclodeaminase, domain 1"/>
    <property type="match status" value="1"/>
</dbReference>
<dbReference type="PIRSF" id="PIRSF001439">
    <property type="entry name" value="CryM"/>
    <property type="match status" value="1"/>
</dbReference>
<dbReference type="Pfam" id="PF02423">
    <property type="entry name" value="OCD_Mu_crystall"/>
    <property type="match status" value="1"/>
</dbReference>
<name>A0A1I6ZN17_9BURK</name>
<reference evidence="1 2" key="1">
    <citation type="submission" date="2016-10" db="EMBL/GenBank/DDBJ databases">
        <authorList>
            <person name="de Groot N.N."/>
        </authorList>
    </citation>
    <scope>NUCLEOTIDE SEQUENCE [LARGE SCALE GENOMIC DNA]</scope>
    <source>
        <strain evidence="1 2">LMG 27731</strain>
    </source>
</reference>
<dbReference type="GO" id="GO:0005737">
    <property type="term" value="C:cytoplasm"/>
    <property type="evidence" value="ECO:0007669"/>
    <property type="project" value="TreeGrafter"/>
</dbReference>
<organism evidence="1 2">
    <name type="scientific">Paraburkholderia aspalathi</name>
    <dbReference type="NCBI Taxonomy" id="1324617"/>
    <lineage>
        <taxon>Bacteria</taxon>
        <taxon>Pseudomonadati</taxon>
        <taxon>Pseudomonadota</taxon>
        <taxon>Betaproteobacteria</taxon>
        <taxon>Burkholderiales</taxon>
        <taxon>Burkholderiaceae</taxon>
        <taxon>Paraburkholderia</taxon>
    </lineage>
</organism>
<dbReference type="InterPro" id="IPR036291">
    <property type="entry name" value="NAD(P)-bd_dom_sf"/>
</dbReference>
<dbReference type="PANTHER" id="PTHR13812:SF19">
    <property type="entry name" value="KETIMINE REDUCTASE MU-CRYSTALLIN"/>
    <property type="match status" value="1"/>
</dbReference>
<dbReference type="Gene3D" id="3.40.50.720">
    <property type="entry name" value="NAD(P)-binding Rossmann-like Domain"/>
    <property type="match status" value="1"/>
</dbReference>
<dbReference type="Proteomes" id="UP000198844">
    <property type="component" value="Unassembled WGS sequence"/>
</dbReference>
<accession>A0A1I6ZN17</accession>
<sequence length="355" mass="38468">MQAIFKIKVQTGLFDFRIALTPIAGNDVESRPMSSTDKEFPLIVQQDAVRKALPHLDVRGALTHMFLSLANDSAVQPPQTFTPFPQGAGDFITYLGVLADAKVFGAKMSPYIVTEAKPVITAWTALMSMETGQPLMWCDAGLLTNERTAGATALAVEHLAAPDARRLAIVGAGAVGQAHLRHLAPLRAWASINVFSPELASNEAKRAEVAALDERVRICTHLDECVRDADVIALCTSSGTPVLSDNLLTKPALITSISTNVANAHEIPPAWIQDMDVYCDYRRTTPANAGEMKLAAQLHDWSPESVLGDLPELVSGRARKPSWRRHVFFRSIGLGLEDVAIAYALFRHVSGQPIS</sequence>
<gene>
    <name evidence="1" type="ORF">SAMN05192563_1002453</name>
</gene>